<dbReference type="EMBL" id="JAJGMW010000032">
    <property type="protein sequence ID" value="MCC4214517.1"/>
    <property type="molecule type" value="Genomic_DNA"/>
</dbReference>
<keyword evidence="4 5" id="KW-0472">Membrane</keyword>
<dbReference type="Proteomes" id="UP001197770">
    <property type="component" value="Unassembled WGS sequence"/>
</dbReference>
<evidence type="ECO:0000256" key="3">
    <source>
        <dbReference type="ARBA" id="ARBA00022989"/>
    </source>
</evidence>
<reference evidence="7 8" key="1">
    <citation type="submission" date="2021-11" db="EMBL/GenBank/DDBJ databases">
        <title>Seasonal and diel survey of microbial diversity of the Tyrrhenian coast.</title>
        <authorList>
            <person name="Gattoni G."/>
            <person name="Corral P."/>
        </authorList>
    </citation>
    <scope>NUCLEOTIDE SEQUENCE [LARGE SCALE GENOMIC DNA]</scope>
    <source>
        <strain evidence="7 8">Mr9</strain>
    </source>
</reference>
<keyword evidence="2 5" id="KW-0812">Transmembrane</keyword>
<feature type="domain" description="RDD" evidence="6">
    <location>
        <begin position="9"/>
        <end position="132"/>
    </location>
</feature>
<dbReference type="PANTHER" id="PTHR38480">
    <property type="entry name" value="SLR0254 PROTEIN"/>
    <property type="match status" value="1"/>
</dbReference>
<evidence type="ECO:0000313" key="7">
    <source>
        <dbReference type="EMBL" id="MCC4214517.1"/>
    </source>
</evidence>
<dbReference type="PANTHER" id="PTHR38480:SF1">
    <property type="entry name" value="SLR0254 PROTEIN"/>
    <property type="match status" value="1"/>
</dbReference>
<feature type="transmembrane region" description="Helical" evidence="5">
    <location>
        <begin position="12"/>
        <end position="34"/>
    </location>
</feature>
<evidence type="ECO:0000259" key="6">
    <source>
        <dbReference type="Pfam" id="PF06271"/>
    </source>
</evidence>
<organism evidence="7 8">
    <name type="scientific">Leeuwenhoekiella parthenopeia</name>
    <dbReference type="NCBI Taxonomy" id="2890320"/>
    <lineage>
        <taxon>Bacteria</taxon>
        <taxon>Pseudomonadati</taxon>
        <taxon>Bacteroidota</taxon>
        <taxon>Flavobacteriia</taxon>
        <taxon>Flavobacteriales</taxon>
        <taxon>Flavobacteriaceae</taxon>
        <taxon>Leeuwenhoekiella</taxon>
    </lineage>
</organism>
<evidence type="ECO:0000256" key="1">
    <source>
        <dbReference type="ARBA" id="ARBA00004141"/>
    </source>
</evidence>
<dbReference type="Pfam" id="PF06271">
    <property type="entry name" value="RDD"/>
    <property type="match status" value="1"/>
</dbReference>
<proteinExistence type="predicted"/>
<evidence type="ECO:0000256" key="4">
    <source>
        <dbReference type="ARBA" id="ARBA00023136"/>
    </source>
</evidence>
<accession>A0ABS8GWX0</accession>
<evidence type="ECO:0000256" key="5">
    <source>
        <dbReference type="SAM" id="Phobius"/>
    </source>
</evidence>
<dbReference type="InterPro" id="IPR010432">
    <property type="entry name" value="RDD"/>
</dbReference>
<keyword evidence="8" id="KW-1185">Reference proteome</keyword>
<name>A0ABS8GWX0_9FLAO</name>
<dbReference type="RefSeq" id="WP_228231577.1">
    <property type="nucleotide sequence ID" value="NZ_JAJGMW010000032.1"/>
</dbReference>
<protein>
    <submittedName>
        <fullName evidence="7">RDD family protein</fullName>
    </submittedName>
</protein>
<feature type="transmembrane region" description="Helical" evidence="5">
    <location>
        <begin position="54"/>
        <end position="79"/>
    </location>
</feature>
<keyword evidence="3 5" id="KW-1133">Transmembrane helix</keyword>
<evidence type="ECO:0000256" key="2">
    <source>
        <dbReference type="ARBA" id="ARBA00022692"/>
    </source>
</evidence>
<gene>
    <name evidence="7" type="ORF">LLW17_17465</name>
</gene>
<evidence type="ECO:0000313" key="8">
    <source>
        <dbReference type="Proteomes" id="UP001197770"/>
    </source>
</evidence>
<comment type="caution">
    <text evidence="7">The sequence shown here is derived from an EMBL/GenBank/DDBJ whole genome shotgun (WGS) entry which is preliminary data.</text>
</comment>
<comment type="subcellular location">
    <subcellularLocation>
        <location evidence="1">Membrane</location>
        <topology evidence="1">Multi-pass membrane protein</topology>
    </subcellularLocation>
</comment>
<sequence>MEIPPKSNIRYRILAGLIDYTLIYAFFLTYLFSFGTPDEEANYSIEGLPALVPVIFWFLMTIGVEIWLGATVGNTIAGLRAIPQNGRNRKLTFGESFKRHFCDVIDMSFFGLVGIITIKNTAKRQRLGDLWGRTIVVRAKDLDQPG</sequence>